<dbReference type="AlphaFoldDB" id="A0A7X6IC54"/>
<keyword evidence="8" id="KW-0406">Ion transport</keyword>
<gene>
    <name evidence="8 9" type="primary">corA</name>
    <name evidence="9" type="ORF">MNODULE_16355</name>
</gene>
<dbReference type="GO" id="GO:0000287">
    <property type="term" value="F:magnesium ion binding"/>
    <property type="evidence" value="ECO:0007669"/>
    <property type="project" value="TreeGrafter"/>
</dbReference>
<dbReference type="PANTHER" id="PTHR46494">
    <property type="entry name" value="CORA FAMILY METAL ION TRANSPORTER (EUROFUNG)"/>
    <property type="match status" value="1"/>
</dbReference>
<dbReference type="GO" id="GO:0005886">
    <property type="term" value="C:plasma membrane"/>
    <property type="evidence" value="ECO:0007669"/>
    <property type="project" value="UniProtKB-SubCell"/>
</dbReference>
<feature type="transmembrane region" description="Helical" evidence="8">
    <location>
        <begin position="295"/>
        <end position="315"/>
    </location>
</feature>
<dbReference type="Pfam" id="PF01544">
    <property type="entry name" value="CorA"/>
    <property type="match status" value="1"/>
</dbReference>
<dbReference type="InterPro" id="IPR004488">
    <property type="entry name" value="Mg/Co-transport_prot_CorA"/>
</dbReference>
<accession>A0A7X6IC54</accession>
<evidence type="ECO:0000313" key="10">
    <source>
        <dbReference type="Proteomes" id="UP000534783"/>
    </source>
</evidence>
<evidence type="ECO:0000256" key="3">
    <source>
        <dbReference type="ARBA" id="ARBA00022448"/>
    </source>
</evidence>
<comment type="similarity">
    <text evidence="2 8">Belongs to the CorA metal ion transporter (MIT) (TC 1.A.35) family.</text>
</comment>
<dbReference type="EMBL" id="VTOW01000003">
    <property type="protein sequence ID" value="NKE72323.1"/>
    <property type="molecule type" value="Genomic_DNA"/>
</dbReference>
<dbReference type="GO" id="GO:0015095">
    <property type="term" value="F:magnesium ion transmembrane transporter activity"/>
    <property type="evidence" value="ECO:0007669"/>
    <property type="project" value="UniProtKB-UniRule"/>
</dbReference>
<keyword evidence="6 8" id="KW-1133">Transmembrane helix</keyword>
<keyword evidence="3 8" id="KW-0813">Transport</keyword>
<keyword evidence="7 8" id="KW-0472">Membrane</keyword>
<dbReference type="GO" id="GO:0015087">
    <property type="term" value="F:cobalt ion transmembrane transporter activity"/>
    <property type="evidence" value="ECO:0007669"/>
    <property type="project" value="UniProtKB-UniRule"/>
</dbReference>
<dbReference type="InterPro" id="IPR045861">
    <property type="entry name" value="CorA_cytoplasmic_dom"/>
</dbReference>
<dbReference type="InterPro" id="IPR002523">
    <property type="entry name" value="MgTranspt_CorA/ZnTranspt_ZntB"/>
</dbReference>
<dbReference type="SUPFAM" id="SSF143865">
    <property type="entry name" value="CorA soluble domain-like"/>
    <property type="match status" value="1"/>
</dbReference>
<keyword evidence="4 8" id="KW-1003">Cell membrane</keyword>
<keyword evidence="10" id="KW-1185">Reference proteome</keyword>
<dbReference type="Gene3D" id="3.30.460.20">
    <property type="entry name" value="CorA soluble domain-like"/>
    <property type="match status" value="1"/>
</dbReference>
<evidence type="ECO:0000256" key="7">
    <source>
        <dbReference type="ARBA" id="ARBA00023136"/>
    </source>
</evidence>
<reference evidence="9 10" key="1">
    <citation type="journal article" date="2020" name="Nature">
        <title>Bacterial chemolithoautotrophy via manganese oxidation.</title>
        <authorList>
            <person name="Yu H."/>
            <person name="Leadbetter J.R."/>
        </authorList>
    </citation>
    <scope>NUCLEOTIDE SEQUENCE [LARGE SCALE GENOMIC DNA]</scope>
    <source>
        <strain evidence="9 10">Mn-1</strain>
    </source>
</reference>
<dbReference type="Gene3D" id="1.20.58.340">
    <property type="entry name" value="Magnesium transport protein CorA, transmembrane region"/>
    <property type="match status" value="2"/>
</dbReference>
<comment type="function">
    <text evidence="8">Mediates influx of magnesium ions.</text>
</comment>
<protein>
    <recommendedName>
        <fullName evidence="8">Magnesium transport protein CorA</fullName>
    </recommendedName>
</protein>
<evidence type="ECO:0000256" key="8">
    <source>
        <dbReference type="RuleBase" id="RU362010"/>
    </source>
</evidence>
<dbReference type="FunFam" id="1.20.58.340:FF:000012">
    <property type="entry name" value="Magnesium transport protein CorA"/>
    <property type="match status" value="1"/>
</dbReference>
<evidence type="ECO:0000256" key="1">
    <source>
        <dbReference type="ARBA" id="ARBA00004651"/>
    </source>
</evidence>
<dbReference type="InterPro" id="IPR045863">
    <property type="entry name" value="CorA_TM1_TM2"/>
</dbReference>
<name>A0A7X6IC54_9BACT</name>
<evidence type="ECO:0000256" key="2">
    <source>
        <dbReference type="ARBA" id="ARBA00009765"/>
    </source>
</evidence>
<keyword evidence="5 8" id="KW-0812">Transmembrane</keyword>
<dbReference type="CDD" id="cd12822">
    <property type="entry name" value="TmCorA-like"/>
    <property type="match status" value="1"/>
</dbReference>
<evidence type="ECO:0000256" key="4">
    <source>
        <dbReference type="ARBA" id="ARBA00022475"/>
    </source>
</evidence>
<organism evidence="9 10">
    <name type="scientific">Candidatus Manganitrophus noduliformans</name>
    <dbReference type="NCBI Taxonomy" id="2606439"/>
    <lineage>
        <taxon>Bacteria</taxon>
        <taxon>Pseudomonadati</taxon>
        <taxon>Nitrospirota</taxon>
        <taxon>Nitrospiria</taxon>
        <taxon>Candidatus Troglogloeales</taxon>
        <taxon>Candidatus Manganitrophaceae</taxon>
        <taxon>Candidatus Manganitrophus</taxon>
    </lineage>
</organism>
<evidence type="ECO:0000256" key="6">
    <source>
        <dbReference type="ARBA" id="ARBA00022989"/>
    </source>
</evidence>
<dbReference type="NCBIfam" id="TIGR00383">
    <property type="entry name" value="corA"/>
    <property type="match status" value="1"/>
</dbReference>
<evidence type="ECO:0000256" key="5">
    <source>
        <dbReference type="ARBA" id="ARBA00022692"/>
    </source>
</evidence>
<evidence type="ECO:0000313" key="9">
    <source>
        <dbReference type="EMBL" id="NKE72323.1"/>
    </source>
</evidence>
<dbReference type="RefSeq" id="WP_168061849.1">
    <property type="nucleotide sequence ID" value="NZ_VTOW01000003.1"/>
</dbReference>
<proteinExistence type="inferred from homology"/>
<dbReference type="GO" id="GO:0050897">
    <property type="term" value="F:cobalt ion binding"/>
    <property type="evidence" value="ECO:0007669"/>
    <property type="project" value="TreeGrafter"/>
</dbReference>
<dbReference type="SUPFAM" id="SSF144083">
    <property type="entry name" value="Magnesium transport protein CorA, transmembrane region"/>
    <property type="match status" value="1"/>
</dbReference>
<keyword evidence="8" id="KW-0460">Magnesium</keyword>
<dbReference type="Proteomes" id="UP000534783">
    <property type="component" value="Unassembled WGS sequence"/>
</dbReference>
<feature type="transmembrane region" description="Helical" evidence="8">
    <location>
        <begin position="263"/>
        <end position="283"/>
    </location>
</feature>
<dbReference type="PANTHER" id="PTHR46494:SF1">
    <property type="entry name" value="CORA FAMILY METAL ION TRANSPORTER (EUROFUNG)"/>
    <property type="match status" value="1"/>
</dbReference>
<sequence length="321" mass="36661">MTSILVYSEAEGHRSFDDLSLLPSLLANKRNQVWVDFEGPAPEAAESLSRDFHFHTLAIEDCISETLLPKIDDYGDYIFLVLHGARTMADETFVTAEVNFFLGPNYLVSYHDEPSRSISQARERCLRGGPSITRGVDFLLHEILDAMVDHYFPVLDQFDAIIDQIEEEVFAHPDRETLNKIFSMKKEVMHLRRVAGPQREILNRLSRDPLKVISPTAAVYFRDVYDHLARITDLAESYRDLVTSALDAYLSVVSNRLNEIVKLLTIFTATLMPLTVITGIYGMNFENMPELHTRYGYFIVIAVMAAITVGMLAFFRKKKWL</sequence>
<comment type="caution">
    <text evidence="9">The sequence shown here is derived from an EMBL/GenBank/DDBJ whole genome shotgun (WGS) entry which is preliminary data.</text>
</comment>
<comment type="subcellular location">
    <subcellularLocation>
        <location evidence="1">Cell membrane</location>
        <topology evidence="1">Multi-pass membrane protein</topology>
    </subcellularLocation>
    <subcellularLocation>
        <location evidence="8">Membrane</location>
        <topology evidence="8">Multi-pass membrane protein</topology>
    </subcellularLocation>
</comment>